<evidence type="ECO:0000313" key="2">
    <source>
        <dbReference type="Proteomes" id="UP001476798"/>
    </source>
</evidence>
<comment type="caution">
    <text evidence="1">The sequence shown here is derived from an EMBL/GenBank/DDBJ whole genome shotgun (WGS) entry which is preliminary data.</text>
</comment>
<accession>A0ABV0N1H1</accession>
<reference evidence="1 2" key="1">
    <citation type="submission" date="2021-06" db="EMBL/GenBank/DDBJ databases">
        <authorList>
            <person name="Palmer J.M."/>
        </authorList>
    </citation>
    <scope>NUCLEOTIDE SEQUENCE [LARGE SCALE GENOMIC DNA]</scope>
    <source>
        <strain evidence="1 2">GA_2019</strain>
        <tissue evidence="1">Muscle</tissue>
    </source>
</reference>
<feature type="non-terminal residue" evidence="1">
    <location>
        <position position="1"/>
    </location>
</feature>
<gene>
    <name evidence="1" type="ORF">GOODEAATRI_003320</name>
</gene>
<protein>
    <submittedName>
        <fullName evidence="1">Uncharacterized protein</fullName>
    </submittedName>
</protein>
<proteinExistence type="predicted"/>
<name>A0ABV0N1H1_9TELE</name>
<dbReference type="Proteomes" id="UP001476798">
    <property type="component" value="Unassembled WGS sequence"/>
</dbReference>
<dbReference type="EMBL" id="JAHRIO010020118">
    <property type="protein sequence ID" value="MEQ2164127.1"/>
    <property type="molecule type" value="Genomic_DNA"/>
</dbReference>
<organism evidence="1 2">
    <name type="scientific">Goodea atripinnis</name>
    <dbReference type="NCBI Taxonomy" id="208336"/>
    <lineage>
        <taxon>Eukaryota</taxon>
        <taxon>Metazoa</taxon>
        <taxon>Chordata</taxon>
        <taxon>Craniata</taxon>
        <taxon>Vertebrata</taxon>
        <taxon>Euteleostomi</taxon>
        <taxon>Actinopterygii</taxon>
        <taxon>Neopterygii</taxon>
        <taxon>Teleostei</taxon>
        <taxon>Neoteleostei</taxon>
        <taxon>Acanthomorphata</taxon>
        <taxon>Ovalentaria</taxon>
        <taxon>Atherinomorphae</taxon>
        <taxon>Cyprinodontiformes</taxon>
        <taxon>Goodeidae</taxon>
        <taxon>Goodea</taxon>
    </lineage>
</organism>
<sequence length="220" mass="23568">SPLETTCCVHISGLFISAEHVLSVYKHTIYELSQPPEPPTWSRAAAADSLCDLWMFPTPLPCLAPVPLLSSPRAGSADASRGSSFCKMELSESVQKGLQLLADQSAVDHSSFQVLLDVSFRSLLSSRADPTVLGEPMSLPATAAFVSAASSGFSLFRLDVCGFDGTSTLDFPRSCKTSSVGRTGTAERRSFSALKRFFGFYHKQAAAPNTFSVETATWAT</sequence>
<keyword evidence="2" id="KW-1185">Reference proteome</keyword>
<evidence type="ECO:0000313" key="1">
    <source>
        <dbReference type="EMBL" id="MEQ2164127.1"/>
    </source>
</evidence>